<dbReference type="OrthoDB" id="538223at2759"/>
<dbReference type="PANTHER" id="PTHR14881:SF4">
    <property type="entry name" value="LISH DOMAIN-CONTAINING PROTEIN ARMC9"/>
    <property type="match status" value="1"/>
</dbReference>
<dbReference type="Pfam" id="PF23138">
    <property type="entry name" value="CTLH_Armc9"/>
    <property type="match status" value="1"/>
</dbReference>
<gene>
    <name evidence="8" type="ORF">FGIG_03992</name>
</gene>
<sequence>MNFEKNQGEENVLDLMQQFFEHYQFRDTLAFFKSESRLFQGVPEQEWRPLNEFRQKLEIIKMLDCGDKRSAFKALEDILPENILNSRDYQRLEFELNLYLATATWDEASAEQRTQSLQEFRHYLETKGALLSQSTDLLPYYALPYAPNPKEHPVYQQLFKEPWRKSVTFRLSTLIDSTISPNRINPPRLVKLLTEHTTKRDKAMRQLSNELADAEKRASQAQRRFARLQMDYQTLISVSADLLDALENSLKGIKLEDGLMQRIYTRLVNSQDRGQKTGSTTSSLRESIKSKNQFDQSANGSAILTAAWNEKNEIPLFDLDFTKIKRDIFRIDDRKKCYLLQALRWRLTKSTVHQREYCLTSFVRQDLLDLTTVGPTGDVSPEKAPLLACLRAQHHRVREYMARFLNALASLCRGRAYLGQNPIVVKLLIAELIGEKDESVTRENLVGALQKMSLRRTMQTLMINMSVIPWVVGLLENIDNLSDYTMEYSVALCMNLCLRTSGKRNCLLISKRILKVLIELLNCANLDIVPYVNGALYSILILPEMRKVANQMNLQTVLEGFVRPEQPDMNRQFEFIIRRLRSITEESSHPLYLRDSLATLAQSFSEDATPRASMQLDSEQLRNALSDLQRQQEKSQVSQHSTQPSLSETPRGISQKPARSSVSSKEKRPSVGSKRSAFESRPKIPRTPEASSPVHKKTSACQSPDSTVSSTQSSRASEQDEDQNTPKNSRSLSRSNNQPTWGQGSTQKLGKEDNEEEEKGQDRTETTQDTTSK</sequence>
<evidence type="ECO:0000259" key="7">
    <source>
        <dbReference type="Pfam" id="PF23138"/>
    </source>
</evidence>
<dbReference type="GO" id="GO:0097542">
    <property type="term" value="C:ciliary tip"/>
    <property type="evidence" value="ECO:0007669"/>
    <property type="project" value="TreeGrafter"/>
</dbReference>
<keyword evidence="4" id="KW-0175">Coiled coil</keyword>
<comment type="subcellular location">
    <subcellularLocation>
        <location evidence="1">Cytoplasm</location>
        <location evidence="1">Cytoskeleton</location>
        <location evidence="1">Cilium basal body</location>
    </subcellularLocation>
</comment>
<dbReference type="InterPro" id="IPR056327">
    <property type="entry name" value="ARMC9_CTLH-like_dom"/>
</dbReference>
<evidence type="ECO:0000256" key="1">
    <source>
        <dbReference type="ARBA" id="ARBA00004120"/>
    </source>
</evidence>
<dbReference type="InterPro" id="IPR016024">
    <property type="entry name" value="ARM-type_fold"/>
</dbReference>
<dbReference type="Proteomes" id="UP000316759">
    <property type="component" value="Unassembled WGS sequence"/>
</dbReference>
<evidence type="ECO:0000256" key="3">
    <source>
        <dbReference type="ARBA" id="ARBA00023273"/>
    </source>
</evidence>
<dbReference type="InterPro" id="IPR048959">
    <property type="entry name" value="ARMC9_ARM_dom"/>
</dbReference>
<keyword evidence="9" id="KW-1185">Reference proteome</keyword>
<evidence type="ECO:0000313" key="9">
    <source>
        <dbReference type="Proteomes" id="UP000316759"/>
    </source>
</evidence>
<evidence type="ECO:0000259" key="6">
    <source>
        <dbReference type="Pfam" id="PF21050"/>
    </source>
</evidence>
<accession>A0A504Y911</accession>
<dbReference type="Gene3D" id="1.25.10.10">
    <property type="entry name" value="Leucine-rich Repeat Variant"/>
    <property type="match status" value="1"/>
</dbReference>
<dbReference type="GO" id="GO:0036064">
    <property type="term" value="C:ciliary basal body"/>
    <property type="evidence" value="ECO:0007669"/>
    <property type="project" value="InterPro"/>
</dbReference>
<dbReference type="AlphaFoldDB" id="A0A504Y911"/>
<protein>
    <submittedName>
        <fullName evidence="8">Armadillo repeat containing 9</fullName>
    </submittedName>
</protein>
<feature type="compositionally biased region" description="Low complexity" evidence="5">
    <location>
        <begin position="703"/>
        <end position="716"/>
    </location>
</feature>
<keyword evidence="3" id="KW-0966">Cell projection</keyword>
<feature type="coiled-coil region" evidence="4">
    <location>
        <begin position="204"/>
        <end position="231"/>
    </location>
</feature>
<feature type="region of interest" description="Disordered" evidence="5">
    <location>
        <begin position="627"/>
        <end position="773"/>
    </location>
</feature>
<evidence type="ECO:0000313" key="8">
    <source>
        <dbReference type="EMBL" id="TPP57594.1"/>
    </source>
</evidence>
<dbReference type="GO" id="GO:0060271">
    <property type="term" value="P:cilium assembly"/>
    <property type="evidence" value="ECO:0007669"/>
    <property type="project" value="InterPro"/>
</dbReference>
<dbReference type="SUPFAM" id="SSF48371">
    <property type="entry name" value="ARM repeat"/>
    <property type="match status" value="1"/>
</dbReference>
<dbReference type="Pfam" id="PF21050">
    <property type="entry name" value="ARMC9_ARM"/>
    <property type="match status" value="1"/>
</dbReference>
<feature type="compositionally biased region" description="Basic and acidic residues" evidence="5">
    <location>
        <begin position="760"/>
        <end position="773"/>
    </location>
</feature>
<reference evidence="8 9" key="1">
    <citation type="submission" date="2019-04" db="EMBL/GenBank/DDBJ databases">
        <title>Annotation for the trematode Fasciola gigantica.</title>
        <authorList>
            <person name="Choi Y.-J."/>
        </authorList>
    </citation>
    <scope>NUCLEOTIDE SEQUENCE [LARGE SCALE GENOMIC DNA]</scope>
    <source>
        <strain evidence="8">Uganda_cow_1</strain>
    </source>
</reference>
<dbReference type="STRING" id="46835.A0A504Y911"/>
<evidence type="ECO:0000256" key="5">
    <source>
        <dbReference type="SAM" id="MobiDB-lite"/>
    </source>
</evidence>
<evidence type="ECO:0000256" key="2">
    <source>
        <dbReference type="ARBA" id="ARBA00022794"/>
    </source>
</evidence>
<proteinExistence type="predicted"/>
<organism evidence="8 9">
    <name type="scientific">Fasciola gigantica</name>
    <name type="common">Giant liver fluke</name>
    <dbReference type="NCBI Taxonomy" id="46835"/>
    <lineage>
        <taxon>Eukaryota</taxon>
        <taxon>Metazoa</taxon>
        <taxon>Spiralia</taxon>
        <taxon>Lophotrochozoa</taxon>
        <taxon>Platyhelminthes</taxon>
        <taxon>Trematoda</taxon>
        <taxon>Digenea</taxon>
        <taxon>Plagiorchiida</taxon>
        <taxon>Echinostomata</taxon>
        <taxon>Echinostomatoidea</taxon>
        <taxon>Fasciolidae</taxon>
        <taxon>Fasciola</taxon>
    </lineage>
</organism>
<comment type="caution">
    <text evidence="8">The sequence shown here is derived from an EMBL/GenBank/DDBJ whole genome shotgun (WGS) entry which is preliminary data.</text>
</comment>
<name>A0A504Y911_FASGI</name>
<feature type="domain" description="ARMC9 CTLH-like" evidence="7">
    <location>
        <begin position="56"/>
        <end position="180"/>
    </location>
</feature>
<dbReference type="InterPro" id="IPR040369">
    <property type="entry name" value="ARMC9"/>
</dbReference>
<dbReference type="GO" id="GO:0005813">
    <property type="term" value="C:centrosome"/>
    <property type="evidence" value="ECO:0007669"/>
    <property type="project" value="UniProtKB-SubCell"/>
</dbReference>
<dbReference type="GO" id="GO:0005814">
    <property type="term" value="C:centriole"/>
    <property type="evidence" value="ECO:0007669"/>
    <property type="project" value="TreeGrafter"/>
</dbReference>
<dbReference type="EMBL" id="SUNJ01012996">
    <property type="protein sequence ID" value="TPP57594.1"/>
    <property type="molecule type" value="Genomic_DNA"/>
</dbReference>
<keyword evidence="2" id="KW-0970">Cilium biogenesis/degradation</keyword>
<evidence type="ECO:0000256" key="4">
    <source>
        <dbReference type="SAM" id="Coils"/>
    </source>
</evidence>
<dbReference type="InterPro" id="IPR011989">
    <property type="entry name" value="ARM-like"/>
</dbReference>
<feature type="compositionally biased region" description="Polar residues" evidence="5">
    <location>
        <begin position="725"/>
        <end position="748"/>
    </location>
</feature>
<feature type="domain" description="LisH" evidence="6">
    <location>
        <begin position="462"/>
        <end position="580"/>
    </location>
</feature>
<dbReference type="PANTHER" id="PTHR14881">
    <property type="entry name" value="LISH DOMAIN-CONTAINING PROTEIN ARMC9"/>
    <property type="match status" value="1"/>
</dbReference>
<feature type="compositionally biased region" description="Polar residues" evidence="5">
    <location>
        <begin position="627"/>
        <end position="648"/>
    </location>
</feature>